<accession>A0ABW4FBZ8</accession>
<sequence>MNLYEAVVRMPDRLADEHDSSARGRAGLLASGSPARYHLPAAPILLGSTIAALVDGQRNDGDRVALLVAAVCSLSGAAVTGYLVRRVNLRLLDGGPPIGPEERHALMSRWYGANRIRLALLAVGSVALERAARHRSSG</sequence>
<comment type="caution">
    <text evidence="1">The sequence shown here is derived from an EMBL/GenBank/DDBJ whole genome shotgun (WGS) entry which is preliminary data.</text>
</comment>
<evidence type="ECO:0000313" key="1">
    <source>
        <dbReference type="EMBL" id="MFD1523565.1"/>
    </source>
</evidence>
<proteinExistence type="predicted"/>
<reference evidence="2" key="1">
    <citation type="journal article" date="2019" name="Int. J. Syst. Evol. Microbiol.">
        <title>The Global Catalogue of Microorganisms (GCM) 10K type strain sequencing project: providing services to taxonomists for standard genome sequencing and annotation.</title>
        <authorList>
            <consortium name="The Broad Institute Genomics Platform"/>
            <consortium name="The Broad Institute Genome Sequencing Center for Infectious Disease"/>
            <person name="Wu L."/>
            <person name="Ma J."/>
        </authorList>
    </citation>
    <scope>NUCLEOTIDE SEQUENCE [LARGE SCALE GENOMIC DNA]</scope>
    <source>
        <strain evidence="2">CCM 7043</strain>
    </source>
</reference>
<keyword evidence="2" id="KW-1185">Reference proteome</keyword>
<dbReference type="EMBL" id="JBHUCO010000068">
    <property type="protein sequence ID" value="MFD1523565.1"/>
    <property type="molecule type" value="Genomic_DNA"/>
</dbReference>
<gene>
    <name evidence="1" type="ORF">ACFSJD_39200</name>
</gene>
<organism evidence="1 2">
    <name type="scientific">Pseudonocardia yunnanensis</name>
    <dbReference type="NCBI Taxonomy" id="58107"/>
    <lineage>
        <taxon>Bacteria</taxon>
        <taxon>Bacillati</taxon>
        <taxon>Actinomycetota</taxon>
        <taxon>Actinomycetes</taxon>
        <taxon>Pseudonocardiales</taxon>
        <taxon>Pseudonocardiaceae</taxon>
        <taxon>Pseudonocardia</taxon>
    </lineage>
</organism>
<dbReference type="RefSeq" id="WP_344722914.1">
    <property type="nucleotide sequence ID" value="NZ_BAAAUS010000016.1"/>
</dbReference>
<dbReference type="Proteomes" id="UP001597114">
    <property type="component" value="Unassembled WGS sequence"/>
</dbReference>
<name>A0ABW4FBZ8_9PSEU</name>
<evidence type="ECO:0000313" key="2">
    <source>
        <dbReference type="Proteomes" id="UP001597114"/>
    </source>
</evidence>
<protein>
    <submittedName>
        <fullName evidence="1">DUF1772 domain-containing protein</fullName>
    </submittedName>
</protein>